<evidence type="ECO:0000313" key="1">
    <source>
        <dbReference type="EMBL" id="MFC7705980.1"/>
    </source>
</evidence>
<comment type="caution">
    <text evidence="1">The sequence shown here is derived from an EMBL/GenBank/DDBJ whole genome shotgun (WGS) entry which is preliminary data.</text>
</comment>
<reference evidence="2" key="1">
    <citation type="journal article" date="2019" name="Int. J. Syst. Evol. Microbiol.">
        <title>The Global Catalogue of Microorganisms (GCM) 10K type strain sequencing project: providing services to taxonomists for standard genome sequencing and annotation.</title>
        <authorList>
            <consortium name="The Broad Institute Genomics Platform"/>
            <consortium name="The Broad Institute Genome Sequencing Center for Infectious Disease"/>
            <person name="Wu L."/>
            <person name="Ma J."/>
        </authorList>
    </citation>
    <scope>NUCLEOTIDE SEQUENCE [LARGE SCALE GENOMIC DNA]</scope>
    <source>
        <strain evidence="2">CGMCC 1.12750</strain>
    </source>
</reference>
<evidence type="ECO:0008006" key="3">
    <source>
        <dbReference type="Google" id="ProtNLM"/>
    </source>
</evidence>
<dbReference type="EMBL" id="JBHTFQ010000012">
    <property type="protein sequence ID" value="MFC7705980.1"/>
    <property type="molecule type" value="Genomic_DNA"/>
</dbReference>
<accession>A0ABW2UPD4</accession>
<sequence>MNDRCTYSFWRPWIAAIFVAMLVFSPILQGHALAAHPNNFDVQLQQEHADTQRANCCVDGENPDHALDAECSSCILPCMSTLHSLLPDPTSITVFASVPYLLSGGQIMGGLAAAPDLRPPKTRS</sequence>
<keyword evidence="2" id="KW-1185">Reference proteome</keyword>
<gene>
    <name evidence="1" type="ORF">ACFQXB_17495</name>
</gene>
<proteinExistence type="predicted"/>
<dbReference type="Proteomes" id="UP001596516">
    <property type="component" value="Unassembled WGS sequence"/>
</dbReference>
<protein>
    <recommendedName>
        <fullName evidence="3">DUF2946 domain-containing protein</fullName>
    </recommendedName>
</protein>
<evidence type="ECO:0000313" key="2">
    <source>
        <dbReference type="Proteomes" id="UP001596516"/>
    </source>
</evidence>
<dbReference type="RefSeq" id="WP_377406465.1">
    <property type="nucleotide sequence ID" value="NZ_JBHTFQ010000012.1"/>
</dbReference>
<name>A0ABW2UPD4_9RHOB</name>
<organism evidence="1 2">
    <name type="scientific">Plastorhodobacter daqingensis</name>
    <dbReference type="NCBI Taxonomy" id="1387281"/>
    <lineage>
        <taxon>Bacteria</taxon>
        <taxon>Pseudomonadati</taxon>
        <taxon>Pseudomonadota</taxon>
        <taxon>Alphaproteobacteria</taxon>
        <taxon>Rhodobacterales</taxon>
        <taxon>Paracoccaceae</taxon>
        <taxon>Plastorhodobacter</taxon>
    </lineage>
</organism>